<organism evidence="17 18">
    <name type="scientific">Roseateles aquae</name>
    <dbReference type="NCBI Taxonomy" id="3077235"/>
    <lineage>
        <taxon>Bacteria</taxon>
        <taxon>Pseudomonadati</taxon>
        <taxon>Pseudomonadota</taxon>
        <taxon>Betaproteobacteria</taxon>
        <taxon>Burkholderiales</taxon>
        <taxon>Sphaerotilaceae</taxon>
        <taxon>Roseateles</taxon>
    </lineage>
</organism>
<comment type="caution">
    <text evidence="17">The sequence shown here is derived from an EMBL/GenBank/DDBJ whole genome shotgun (WGS) entry which is preliminary data.</text>
</comment>
<protein>
    <submittedName>
        <fullName evidence="17">TonB-dependent receptor</fullName>
    </submittedName>
</protein>
<feature type="domain" description="TonB-dependent receptor plug" evidence="16">
    <location>
        <begin position="80"/>
        <end position="177"/>
    </location>
</feature>
<evidence type="ECO:0000259" key="16">
    <source>
        <dbReference type="Pfam" id="PF07715"/>
    </source>
</evidence>
<keyword evidence="9 17" id="KW-0675">Receptor</keyword>
<dbReference type="CDD" id="cd01347">
    <property type="entry name" value="ligand_gated_channel"/>
    <property type="match status" value="1"/>
</dbReference>
<name>A0ABU3PDL8_9BURK</name>
<dbReference type="Gene3D" id="2.40.170.20">
    <property type="entry name" value="TonB-dependent receptor, beta-barrel domain"/>
    <property type="match status" value="1"/>
</dbReference>
<evidence type="ECO:0000256" key="10">
    <source>
        <dbReference type="ARBA" id="ARBA00023237"/>
    </source>
</evidence>
<evidence type="ECO:0000256" key="1">
    <source>
        <dbReference type="ARBA" id="ARBA00004571"/>
    </source>
</evidence>
<sequence>MQVHLRLNPLSLALTLLPLSALAQTALEPPSPTASAPTRSAPQKPAARQQAKPAGDAPANEKLERVEITGGASDDTVRRMSTASKIVVTREEIERFGDSTLGEVLKRLPGVTSGGRPGRGGDVRMRGMGGGYTQILVNGERMPPGFSLDQLPPEQVERIEVLRAPTAEHGARAVAGTINVVLREALQRHLNEVRTGLGVERGHVTPALSWSRNDKLDERGGAYNLTLNAMKTDRVDDVHTIVSTEDLAGHLQDQQTTLGQSAERRQALNLTGRLQWRLGEGDNLSIQPFAVVSKSGSSSQITQTPGRLFDAASTSGDNKFTMLRLNSQWQKRVDENTRLELRGGFGGAQADGHSLRQESLAGAATRTLDDTSSSRDRSYNLVGKLSRQLESEHSLVGGIEAEGNTRDSSRTSLQNGLPRPELADFGDNLKASTQRLAVYGQDEWELNKQWSFYAGLRWEGITTKSDAANYAVSNRSSVWTPLLHAVWKLDEKSRDQLRMSLTRSYRSPQLNDLIARPSINNEYPCPLGQLCGPNQIQYADRAGNPGLKPELATGLEIGFEHYLSKGGLLSANVFYRQIHDLIRTQTNLETVSWALPGVQRWVSRPSNIGEASTAGIELEAKFRLDEFISEAWPVNVRSNLSLFHSNVDGIPGPNNKLDQQPRATANLGADYRLRNLPLSVGASLNWTPANTVQESLLQANSTPRKLVTDAFVSWNINMNTLLRLSASNLNPLDYNTASLISTDTQRIQTDNLGRTFTNWQLRLEIKL</sequence>
<gene>
    <name evidence="17" type="ORF">RQP53_14210</name>
</gene>
<evidence type="ECO:0000256" key="3">
    <source>
        <dbReference type="ARBA" id="ARBA00022448"/>
    </source>
</evidence>
<dbReference type="Pfam" id="PF00593">
    <property type="entry name" value="TonB_dep_Rec_b-barrel"/>
    <property type="match status" value="1"/>
</dbReference>
<dbReference type="InterPro" id="IPR000531">
    <property type="entry name" value="Beta-barrel_TonB"/>
</dbReference>
<keyword evidence="4 11" id="KW-1134">Transmembrane beta strand</keyword>
<keyword evidence="8 11" id="KW-0472">Membrane</keyword>
<evidence type="ECO:0000256" key="6">
    <source>
        <dbReference type="ARBA" id="ARBA00022729"/>
    </source>
</evidence>
<dbReference type="EMBL" id="JAVXZY010000005">
    <property type="protein sequence ID" value="MDT9000425.1"/>
    <property type="molecule type" value="Genomic_DNA"/>
</dbReference>
<evidence type="ECO:0000313" key="17">
    <source>
        <dbReference type="EMBL" id="MDT9000425.1"/>
    </source>
</evidence>
<evidence type="ECO:0000256" key="13">
    <source>
        <dbReference type="SAM" id="MobiDB-lite"/>
    </source>
</evidence>
<feature type="region of interest" description="Disordered" evidence="13">
    <location>
        <begin position="397"/>
        <end position="425"/>
    </location>
</feature>
<keyword evidence="3 11" id="KW-0813">Transport</keyword>
<keyword evidence="18" id="KW-1185">Reference proteome</keyword>
<evidence type="ECO:0000256" key="9">
    <source>
        <dbReference type="ARBA" id="ARBA00023170"/>
    </source>
</evidence>
<dbReference type="PANTHER" id="PTHR30069">
    <property type="entry name" value="TONB-DEPENDENT OUTER MEMBRANE RECEPTOR"/>
    <property type="match status" value="1"/>
</dbReference>
<evidence type="ECO:0000259" key="15">
    <source>
        <dbReference type="Pfam" id="PF00593"/>
    </source>
</evidence>
<evidence type="ECO:0000256" key="12">
    <source>
        <dbReference type="RuleBase" id="RU003357"/>
    </source>
</evidence>
<dbReference type="InterPro" id="IPR037066">
    <property type="entry name" value="Plug_dom_sf"/>
</dbReference>
<comment type="subcellular location">
    <subcellularLocation>
        <location evidence="1 11">Cell outer membrane</location>
        <topology evidence="1 11">Multi-pass membrane protein</topology>
    </subcellularLocation>
</comment>
<accession>A0ABU3PDL8</accession>
<reference evidence="17" key="1">
    <citation type="submission" date="2023-09" db="EMBL/GenBank/DDBJ databases">
        <title>Paucibacter sp. APW11 Genome sequencing and assembly.</title>
        <authorList>
            <person name="Kim I."/>
        </authorList>
    </citation>
    <scope>NUCLEOTIDE SEQUENCE</scope>
    <source>
        <strain evidence="17">APW11</strain>
    </source>
</reference>
<evidence type="ECO:0000256" key="11">
    <source>
        <dbReference type="PROSITE-ProRule" id="PRU01360"/>
    </source>
</evidence>
<feature type="compositionally biased region" description="Low complexity" evidence="13">
    <location>
        <begin position="27"/>
        <end position="54"/>
    </location>
</feature>
<dbReference type="InterPro" id="IPR039426">
    <property type="entry name" value="TonB-dep_rcpt-like"/>
</dbReference>
<comment type="similarity">
    <text evidence="2 11 12">Belongs to the TonB-dependent receptor family.</text>
</comment>
<proteinExistence type="inferred from homology"/>
<keyword evidence="6 14" id="KW-0732">Signal</keyword>
<evidence type="ECO:0000256" key="14">
    <source>
        <dbReference type="SAM" id="SignalP"/>
    </source>
</evidence>
<keyword evidence="7 12" id="KW-0798">TonB box</keyword>
<evidence type="ECO:0000256" key="5">
    <source>
        <dbReference type="ARBA" id="ARBA00022692"/>
    </source>
</evidence>
<feature type="chain" id="PRO_5046282065" evidence="14">
    <location>
        <begin position="24"/>
        <end position="767"/>
    </location>
</feature>
<keyword evidence="5 11" id="KW-0812">Transmembrane</keyword>
<feature type="region of interest" description="Disordered" evidence="13">
    <location>
        <begin position="27"/>
        <end position="61"/>
    </location>
</feature>
<dbReference type="Proteomes" id="UP001246372">
    <property type="component" value="Unassembled WGS sequence"/>
</dbReference>
<dbReference type="Pfam" id="PF07715">
    <property type="entry name" value="Plug"/>
    <property type="match status" value="1"/>
</dbReference>
<dbReference type="Gene3D" id="2.170.130.10">
    <property type="entry name" value="TonB-dependent receptor, plug domain"/>
    <property type="match status" value="1"/>
</dbReference>
<evidence type="ECO:0000256" key="4">
    <source>
        <dbReference type="ARBA" id="ARBA00022452"/>
    </source>
</evidence>
<evidence type="ECO:0000313" key="18">
    <source>
        <dbReference type="Proteomes" id="UP001246372"/>
    </source>
</evidence>
<keyword evidence="10 11" id="KW-0998">Cell outer membrane</keyword>
<dbReference type="PROSITE" id="PS52016">
    <property type="entry name" value="TONB_DEPENDENT_REC_3"/>
    <property type="match status" value="1"/>
</dbReference>
<evidence type="ECO:0000256" key="2">
    <source>
        <dbReference type="ARBA" id="ARBA00009810"/>
    </source>
</evidence>
<dbReference type="InterPro" id="IPR036942">
    <property type="entry name" value="Beta-barrel_TonB_sf"/>
</dbReference>
<feature type="signal peptide" evidence="14">
    <location>
        <begin position="1"/>
        <end position="23"/>
    </location>
</feature>
<dbReference type="RefSeq" id="WP_315651003.1">
    <property type="nucleotide sequence ID" value="NZ_JAVXZY010000005.1"/>
</dbReference>
<feature type="domain" description="TonB-dependent receptor-like beta-barrel" evidence="15">
    <location>
        <begin position="282"/>
        <end position="729"/>
    </location>
</feature>
<evidence type="ECO:0000256" key="7">
    <source>
        <dbReference type="ARBA" id="ARBA00023077"/>
    </source>
</evidence>
<dbReference type="SUPFAM" id="SSF56935">
    <property type="entry name" value="Porins"/>
    <property type="match status" value="1"/>
</dbReference>
<evidence type="ECO:0000256" key="8">
    <source>
        <dbReference type="ARBA" id="ARBA00023136"/>
    </source>
</evidence>
<dbReference type="InterPro" id="IPR012910">
    <property type="entry name" value="Plug_dom"/>
</dbReference>
<dbReference type="PANTHER" id="PTHR30069:SF29">
    <property type="entry name" value="HEMOGLOBIN AND HEMOGLOBIN-HAPTOGLOBIN-BINDING PROTEIN 1-RELATED"/>
    <property type="match status" value="1"/>
</dbReference>